<feature type="domain" description="NodB homology" evidence="3">
    <location>
        <begin position="99"/>
        <end position="283"/>
    </location>
</feature>
<dbReference type="InterPro" id="IPR011330">
    <property type="entry name" value="Glyco_hydro/deAcase_b/a-brl"/>
</dbReference>
<dbReference type="PROSITE" id="PS51677">
    <property type="entry name" value="NODB"/>
    <property type="match status" value="1"/>
</dbReference>
<name>A0A562JFG0_9FIRM</name>
<dbReference type="SUPFAM" id="SSF88713">
    <property type="entry name" value="Glycoside hydrolase/deacetylase"/>
    <property type="match status" value="1"/>
</dbReference>
<dbReference type="InterPro" id="IPR051398">
    <property type="entry name" value="Polysacch_Deacetylase"/>
</dbReference>
<keyword evidence="2" id="KW-0732">Signal</keyword>
<dbReference type="Gene3D" id="3.20.20.370">
    <property type="entry name" value="Glycoside hydrolase/deacetylase"/>
    <property type="match status" value="1"/>
</dbReference>
<evidence type="ECO:0000256" key="1">
    <source>
        <dbReference type="ARBA" id="ARBA00004613"/>
    </source>
</evidence>
<keyword evidence="5" id="KW-1185">Reference proteome</keyword>
<dbReference type="PANTHER" id="PTHR34216:SF3">
    <property type="entry name" value="POLY-BETA-1,6-N-ACETYL-D-GLUCOSAMINE N-DEACETYLASE"/>
    <property type="match status" value="1"/>
</dbReference>
<evidence type="ECO:0000313" key="4">
    <source>
        <dbReference type="EMBL" id="TWH81615.1"/>
    </source>
</evidence>
<reference evidence="4 5" key="1">
    <citation type="submission" date="2019-07" db="EMBL/GenBank/DDBJ databases">
        <title>Genomic Encyclopedia of Type Strains, Phase I: the one thousand microbial genomes (KMG-I) project.</title>
        <authorList>
            <person name="Kyrpides N."/>
        </authorList>
    </citation>
    <scope>NUCLEOTIDE SEQUENCE [LARGE SCALE GENOMIC DNA]</scope>
    <source>
        <strain evidence="4 5">DSM 13558</strain>
    </source>
</reference>
<evidence type="ECO:0000313" key="5">
    <source>
        <dbReference type="Proteomes" id="UP000315343"/>
    </source>
</evidence>
<dbReference type="GO" id="GO:0005975">
    <property type="term" value="P:carbohydrate metabolic process"/>
    <property type="evidence" value="ECO:0007669"/>
    <property type="project" value="InterPro"/>
</dbReference>
<sequence length="283" mass="32156">MKNIKRIVAALLTMLLVVIMSFNVEDIGDAVPAAARPSVRLPVLMYHKVLKNRNSLGKYTVLPSELEADLIYMKEHGYTTVTVEDLVAYVYNDVSLPEKPIMLTFDDGFRSYYTYVLPLLEKYESKAVMSIIGEYVDKSSEDKNLNPYLNWSQVEELQASPYVEIQNHSYAMHKLNNRVGCTILDGESYDEYKKVIVNDVGYLQLLISGKTGYTPSAFTYPFGAMCKECKKILREMGFLASLSSTSGVNILTGDEDDLYELKRINRPSGINHDEFFKMLEEVK</sequence>
<dbReference type="Proteomes" id="UP000315343">
    <property type="component" value="Unassembled WGS sequence"/>
</dbReference>
<dbReference type="EMBL" id="VLKH01000003">
    <property type="protein sequence ID" value="TWH81615.1"/>
    <property type="molecule type" value="Genomic_DNA"/>
</dbReference>
<dbReference type="RefSeq" id="WP_145081659.1">
    <property type="nucleotide sequence ID" value="NZ_DAMBUX010000015.1"/>
</dbReference>
<dbReference type="OrthoDB" id="9778320at2"/>
<dbReference type="InterPro" id="IPR002509">
    <property type="entry name" value="NODB_dom"/>
</dbReference>
<proteinExistence type="predicted"/>
<evidence type="ECO:0000256" key="2">
    <source>
        <dbReference type="ARBA" id="ARBA00022729"/>
    </source>
</evidence>
<dbReference type="PANTHER" id="PTHR34216">
    <property type="match status" value="1"/>
</dbReference>
<comment type="caution">
    <text evidence="4">The sequence shown here is derived from an EMBL/GenBank/DDBJ whole genome shotgun (WGS) entry which is preliminary data.</text>
</comment>
<accession>A0A562JFG0</accession>
<protein>
    <submittedName>
        <fullName evidence="4">Polysaccharide deacetylase</fullName>
    </submittedName>
</protein>
<dbReference type="GO" id="GO:0005576">
    <property type="term" value="C:extracellular region"/>
    <property type="evidence" value="ECO:0007669"/>
    <property type="project" value="UniProtKB-SubCell"/>
</dbReference>
<gene>
    <name evidence="4" type="ORF">LY60_01369</name>
</gene>
<dbReference type="AlphaFoldDB" id="A0A562JFG0"/>
<dbReference type="Pfam" id="PF01522">
    <property type="entry name" value="Polysacc_deac_1"/>
    <property type="match status" value="1"/>
</dbReference>
<organism evidence="4 5">
    <name type="scientific">Sedimentibacter saalensis</name>
    <dbReference type="NCBI Taxonomy" id="130788"/>
    <lineage>
        <taxon>Bacteria</taxon>
        <taxon>Bacillati</taxon>
        <taxon>Bacillota</taxon>
        <taxon>Tissierellia</taxon>
        <taxon>Sedimentibacter</taxon>
    </lineage>
</organism>
<evidence type="ECO:0000259" key="3">
    <source>
        <dbReference type="PROSITE" id="PS51677"/>
    </source>
</evidence>
<dbReference type="GO" id="GO:0016810">
    <property type="term" value="F:hydrolase activity, acting on carbon-nitrogen (but not peptide) bonds"/>
    <property type="evidence" value="ECO:0007669"/>
    <property type="project" value="InterPro"/>
</dbReference>
<comment type="subcellular location">
    <subcellularLocation>
        <location evidence="1">Secreted</location>
    </subcellularLocation>
</comment>